<dbReference type="Proteomes" id="UP001555786">
    <property type="component" value="Unassembled WGS sequence"/>
</dbReference>
<dbReference type="InterPro" id="IPR050723">
    <property type="entry name" value="CFA/CMAS"/>
</dbReference>
<dbReference type="Gene3D" id="3.40.50.150">
    <property type="entry name" value="Vaccinia Virus protein VP39"/>
    <property type="match status" value="1"/>
</dbReference>
<dbReference type="InterPro" id="IPR029063">
    <property type="entry name" value="SAM-dependent_MTases_sf"/>
</dbReference>
<gene>
    <name evidence="4" type="ORF">ABXS05_02155</name>
</gene>
<evidence type="ECO:0000313" key="4">
    <source>
        <dbReference type="EMBL" id="MEW9304323.1"/>
    </source>
</evidence>
<dbReference type="Pfam" id="PF21782">
    <property type="entry name" value="WHD_PKMT"/>
    <property type="match status" value="1"/>
</dbReference>
<dbReference type="RefSeq" id="WP_367622744.1">
    <property type="nucleotide sequence ID" value="NZ_JBFNQD010000001.1"/>
</dbReference>
<proteinExistence type="predicted"/>
<feature type="domain" description="PKMT C-terminal winged helix" evidence="3">
    <location>
        <begin position="431"/>
        <end position="528"/>
    </location>
</feature>
<name>A0ABV3PFC8_9HYPH</name>
<dbReference type="Pfam" id="PF13649">
    <property type="entry name" value="Methyltransf_25"/>
    <property type="match status" value="1"/>
</dbReference>
<comment type="caution">
    <text evidence="4">The sequence shown here is derived from an EMBL/GenBank/DDBJ whole genome shotgun (WGS) entry which is preliminary data.</text>
</comment>
<keyword evidence="4" id="KW-0489">Methyltransferase</keyword>
<dbReference type="GO" id="GO:0008168">
    <property type="term" value="F:methyltransferase activity"/>
    <property type="evidence" value="ECO:0007669"/>
    <property type="project" value="UniProtKB-KW"/>
</dbReference>
<feature type="domain" description="Methyltransferase" evidence="2">
    <location>
        <begin position="58"/>
        <end position="153"/>
    </location>
</feature>
<dbReference type="CDD" id="cd02440">
    <property type="entry name" value="AdoMet_MTases"/>
    <property type="match status" value="1"/>
</dbReference>
<organism evidence="4 5">
    <name type="scientific">Labrys neptuniae</name>
    <dbReference type="NCBI Taxonomy" id="376174"/>
    <lineage>
        <taxon>Bacteria</taxon>
        <taxon>Pseudomonadati</taxon>
        <taxon>Pseudomonadota</taxon>
        <taxon>Alphaproteobacteria</taxon>
        <taxon>Hyphomicrobiales</taxon>
        <taxon>Xanthobacteraceae</taxon>
        <taxon>Labrys</taxon>
    </lineage>
</organism>
<keyword evidence="5" id="KW-1185">Reference proteome</keyword>
<dbReference type="InterPro" id="IPR048976">
    <property type="entry name" value="WHD_PKMT"/>
</dbReference>
<dbReference type="GO" id="GO:0032259">
    <property type="term" value="P:methylation"/>
    <property type="evidence" value="ECO:0007669"/>
    <property type="project" value="UniProtKB-KW"/>
</dbReference>
<sequence>MTSDAHPANFAEAQARTRASYDEIPYVSHAFPQTHPARLAATARLFGLEMPPLGKMRVLEIGCASGGNLIPLAAAYPEGRFLGLDLSGIQIADGRKRIEAIGLTNIELRQQDITFFDNPGHRFDFILCHGVYSWVPEPVRHAILDICSKYLEFQGIAYVSFNVLPGWRPKQILRDALMAHVGKASNQRERISKAREFMGFLAEHAPPGPYGAAVKEGVAQLQKVSDDYLAHEFLELENAPCSFHDFMYAAGRHQLAYLGESDVHMMVPENFGAEAAKALRMQGGNTLLETENYIDVLTGRTFRQTLLIPPARAAATKRNIDAERIEDLHLIADIAQVPSSEPDMPYCFENRMGRQIRTRAEVVRKAYQLIAARRPATSNYRQLVADIEASDQKKLTPQEKSEIRGALLQGVLSGLTIASTEAVAVGAAEVDRPRATMLARRDAASGRTRTVNRRHENFDLGVVAQHVVPVMDGSLTRRQLLDHLKAKAAEDTLHFQRNGQRVRDEADIAACAQEHLTAMLDTAWNNALIEP</sequence>
<evidence type="ECO:0000313" key="5">
    <source>
        <dbReference type="Proteomes" id="UP001555786"/>
    </source>
</evidence>
<feature type="domain" description="Methyltransferase regulatory" evidence="1">
    <location>
        <begin position="226"/>
        <end position="308"/>
    </location>
</feature>
<reference evidence="4 5" key="1">
    <citation type="submission" date="2024-07" db="EMBL/GenBank/DDBJ databases">
        <title>Description of Labrys sedimenti sp. nov., isolated from a diclofenac-degrading enrichment culture.</title>
        <authorList>
            <person name="Tancsics A."/>
            <person name="Csepanyi A."/>
        </authorList>
    </citation>
    <scope>NUCLEOTIDE SEQUENCE [LARGE SCALE GENOMIC DNA]</scope>
    <source>
        <strain evidence="4 5">LMG 23578</strain>
    </source>
</reference>
<dbReference type="EMBL" id="JBFNQD010000001">
    <property type="protein sequence ID" value="MEW9304323.1"/>
    <property type="molecule type" value="Genomic_DNA"/>
</dbReference>
<evidence type="ECO:0000259" key="2">
    <source>
        <dbReference type="Pfam" id="PF13649"/>
    </source>
</evidence>
<keyword evidence="4" id="KW-0808">Transferase</keyword>
<evidence type="ECO:0000259" key="1">
    <source>
        <dbReference type="Pfam" id="PF10119"/>
    </source>
</evidence>
<dbReference type="SUPFAM" id="SSF53335">
    <property type="entry name" value="S-adenosyl-L-methionine-dependent methyltransferases"/>
    <property type="match status" value="1"/>
</dbReference>
<dbReference type="InterPro" id="IPR018773">
    <property type="entry name" value="MeTrfase_reg_dom_prd"/>
</dbReference>
<dbReference type="PANTHER" id="PTHR43667:SF2">
    <property type="entry name" value="FATTY ACID C-METHYL TRANSFERASE"/>
    <property type="match status" value="1"/>
</dbReference>
<dbReference type="PANTHER" id="PTHR43667">
    <property type="entry name" value="CYCLOPROPANE-FATTY-ACYL-PHOSPHOLIPID SYNTHASE"/>
    <property type="match status" value="1"/>
</dbReference>
<dbReference type="EC" id="2.1.1.-" evidence="4"/>
<accession>A0ABV3PFC8</accession>
<dbReference type="Pfam" id="PF10119">
    <property type="entry name" value="MethyTransf_Reg"/>
    <property type="match status" value="1"/>
</dbReference>
<dbReference type="InterPro" id="IPR041698">
    <property type="entry name" value="Methyltransf_25"/>
</dbReference>
<protein>
    <submittedName>
        <fullName evidence="4">Class I SAM-dependent methyltransferase</fullName>
        <ecNumber evidence="4">2.1.1.-</ecNumber>
    </submittedName>
</protein>
<evidence type="ECO:0000259" key="3">
    <source>
        <dbReference type="Pfam" id="PF21782"/>
    </source>
</evidence>